<accession>A0A845MDP1</accession>
<proteinExistence type="inferred from homology"/>
<name>A0A845MDP1_9PROT</name>
<dbReference type="Proteomes" id="UP000445696">
    <property type="component" value="Unassembled WGS sequence"/>
</dbReference>
<evidence type="ECO:0000256" key="3">
    <source>
        <dbReference type="ARBA" id="ARBA00022759"/>
    </source>
</evidence>
<feature type="domain" description="Endoribonuclease YicC-like C-terminal" evidence="7">
    <location>
        <begin position="181"/>
        <end position="296"/>
    </location>
</feature>
<dbReference type="Pfam" id="PF03755">
    <property type="entry name" value="YicC-like_N"/>
    <property type="match status" value="1"/>
</dbReference>
<dbReference type="InterPro" id="IPR005229">
    <property type="entry name" value="YicC/YloC-like"/>
</dbReference>
<feature type="domain" description="Endoribonuclease YicC-like N-terminal" evidence="6">
    <location>
        <begin position="3"/>
        <end position="158"/>
    </location>
</feature>
<dbReference type="InterPro" id="IPR013551">
    <property type="entry name" value="YicC-like_C"/>
</dbReference>
<evidence type="ECO:0000259" key="7">
    <source>
        <dbReference type="Pfam" id="PF08340"/>
    </source>
</evidence>
<evidence type="ECO:0000256" key="4">
    <source>
        <dbReference type="ARBA" id="ARBA00022801"/>
    </source>
</evidence>
<protein>
    <submittedName>
        <fullName evidence="8">YicC family protein</fullName>
    </submittedName>
</protein>
<dbReference type="EMBL" id="WTVA01000001">
    <property type="protein sequence ID" value="MZR21406.1"/>
    <property type="molecule type" value="Genomic_DNA"/>
</dbReference>
<keyword evidence="9" id="KW-1185">Reference proteome</keyword>
<evidence type="ECO:0000259" key="6">
    <source>
        <dbReference type="Pfam" id="PF03755"/>
    </source>
</evidence>
<dbReference type="GO" id="GO:0004521">
    <property type="term" value="F:RNA endonuclease activity"/>
    <property type="evidence" value="ECO:0007669"/>
    <property type="project" value="InterPro"/>
</dbReference>
<evidence type="ECO:0000256" key="1">
    <source>
        <dbReference type="ARBA" id="ARBA00001968"/>
    </source>
</evidence>
<evidence type="ECO:0000256" key="2">
    <source>
        <dbReference type="ARBA" id="ARBA00022722"/>
    </source>
</evidence>
<keyword evidence="4" id="KW-0378">Hydrolase</keyword>
<keyword evidence="3" id="KW-0255">Endonuclease</keyword>
<dbReference type="GO" id="GO:0016787">
    <property type="term" value="F:hydrolase activity"/>
    <property type="evidence" value="ECO:0007669"/>
    <property type="project" value="UniProtKB-KW"/>
</dbReference>
<reference evidence="8 9" key="1">
    <citation type="journal article" date="2014" name="Int. J. Syst. Evol. Microbiol.">
        <title>Sneathiella chungangensis sp. nov., isolated from a marine sand, and emended description of the genus Sneathiella.</title>
        <authorList>
            <person name="Siamphan C."/>
            <person name="Kim H."/>
            <person name="Lee J.S."/>
            <person name="Kim W."/>
        </authorList>
    </citation>
    <scope>NUCLEOTIDE SEQUENCE [LARGE SCALE GENOMIC DNA]</scope>
    <source>
        <strain evidence="8 9">KCTC 32476</strain>
    </source>
</reference>
<evidence type="ECO:0000313" key="9">
    <source>
        <dbReference type="Proteomes" id="UP000445696"/>
    </source>
</evidence>
<comment type="cofactor">
    <cofactor evidence="1">
        <name>a divalent metal cation</name>
        <dbReference type="ChEBI" id="CHEBI:60240"/>
    </cofactor>
</comment>
<comment type="similarity">
    <text evidence="5">Belongs to the YicC/YloC family.</text>
</comment>
<evidence type="ECO:0000313" key="8">
    <source>
        <dbReference type="EMBL" id="MZR21406.1"/>
    </source>
</evidence>
<dbReference type="AlphaFoldDB" id="A0A845MDP1"/>
<sequence>MTINSMTGFARASGALDGLAWLWEIKSVNGRGLEVRCRLPAGFDFLEDKLRKAAKAKFERGNINLHLQFENRAAETAYKVNRRFLDELFALAHDYVQNGQARQPRIDGMLALRGVIEPKDDAVAETDAEALGAALLASAGELMDGLAAMRAEEGAQLRPVLLAQLDEIKTLVARATDLAAGWPERAREKIRAQMALILDAGTLDEARLEQELALLTTKADISEELDRLTSHVAATREILVGTGKGAVGRRLDFICQEFNREANTLCSKANDKELTQIGLDLKVLVDKMREQVQNIE</sequence>
<comment type="caution">
    <text evidence="8">The sequence shown here is derived from an EMBL/GenBank/DDBJ whole genome shotgun (WGS) entry which is preliminary data.</text>
</comment>
<dbReference type="Pfam" id="PF08340">
    <property type="entry name" value="YicC-like_C"/>
    <property type="match status" value="1"/>
</dbReference>
<dbReference type="InterPro" id="IPR013527">
    <property type="entry name" value="YicC-like_N"/>
</dbReference>
<dbReference type="NCBIfam" id="TIGR00255">
    <property type="entry name" value="YicC/YloC family endoribonuclease"/>
    <property type="match status" value="1"/>
</dbReference>
<organism evidence="8 9">
    <name type="scientific">Sneathiella chungangensis</name>
    <dbReference type="NCBI Taxonomy" id="1418234"/>
    <lineage>
        <taxon>Bacteria</taxon>
        <taxon>Pseudomonadati</taxon>
        <taxon>Pseudomonadota</taxon>
        <taxon>Alphaproteobacteria</taxon>
        <taxon>Sneathiellales</taxon>
        <taxon>Sneathiellaceae</taxon>
        <taxon>Sneathiella</taxon>
    </lineage>
</organism>
<dbReference type="PANTHER" id="PTHR30636">
    <property type="entry name" value="UPF0701 PROTEIN YICC"/>
    <property type="match status" value="1"/>
</dbReference>
<gene>
    <name evidence="8" type="ORF">GQF03_03590</name>
</gene>
<evidence type="ECO:0000256" key="5">
    <source>
        <dbReference type="ARBA" id="ARBA00035648"/>
    </source>
</evidence>
<keyword evidence="2" id="KW-0540">Nuclease</keyword>
<dbReference type="PANTHER" id="PTHR30636:SF3">
    <property type="entry name" value="UPF0701 PROTEIN YICC"/>
    <property type="match status" value="1"/>
</dbReference>
<dbReference type="OrthoDB" id="9771229at2"/>